<keyword evidence="1" id="KW-0812">Transmembrane</keyword>
<evidence type="ECO:0000256" key="1">
    <source>
        <dbReference type="SAM" id="Phobius"/>
    </source>
</evidence>
<proteinExistence type="predicted"/>
<feature type="transmembrane region" description="Helical" evidence="1">
    <location>
        <begin position="12"/>
        <end position="33"/>
    </location>
</feature>
<comment type="caution">
    <text evidence="2">The sequence shown here is derived from an EMBL/GenBank/DDBJ whole genome shotgun (WGS) entry which is preliminary data.</text>
</comment>
<organism evidence="2 3">
    <name type="scientific">Amantichitinum ursilacus</name>
    <dbReference type="NCBI Taxonomy" id="857265"/>
    <lineage>
        <taxon>Bacteria</taxon>
        <taxon>Pseudomonadati</taxon>
        <taxon>Pseudomonadota</taxon>
        <taxon>Betaproteobacteria</taxon>
        <taxon>Neisseriales</taxon>
        <taxon>Chitinibacteraceae</taxon>
        <taxon>Amantichitinum</taxon>
    </lineage>
</organism>
<protein>
    <submittedName>
        <fullName evidence="2">Uncharacterized protein</fullName>
    </submittedName>
</protein>
<accession>A0A0N0XJB7</accession>
<keyword evidence="3" id="KW-1185">Reference proteome</keyword>
<reference evidence="2 3" key="1">
    <citation type="submission" date="2015-07" db="EMBL/GenBank/DDBJ databases">
        <title>Draft genome sequence of the Amantichitinum ursilacus IGB-41, a new chitin-degrading bacterium.</title>
        <authorList>
            <person name="Kirstahler P."/>
            <person name="Guenther M."/>
            <person name="Grumaz C."/>
            <person name="Rupp S."/>
            <person name="Zibek S."/>
            <person name="Sohn K."/>
        </authorList>
    </citation>
    <scope>NUCLEOTIDE SEQUENCE [LARGE SCALE GENOMIC DNA]</scope>
    <source>
        <strain evidence="2 3">IGB-41</strain>
    </source>
</reference>
<keyword evidence="1" id="KW-1133">Transmembrane helix</keyword>
<dbReference type="EMBL" id="LAQT01000019">
    <property type="protein sequence ID" value="KPC51268.1"/>
    <property type="molecule type" value="Genomic_DNA"/>
</dbReference>
<evidence type="ECO:0000313" key="2">
    <source>
        <dbReference type="EMBL" id="KPC51268.1"/>
    </source>
</evidence>
<dbReference type="Proteomes" id="UP000037939">
    <property type="component" value="Unassembled WGS sequence"/>
</dbReference>
<keyword evidence="1" id="KW-0472">Membrane</keyword>
<name>A0A0N0XJB7_9NEIS</name>
<gene>
    <name evidence="2" type="ORF">WG78_15665</name>
</gene>
<dbReference type="AlphaFoldDB" id="A0A0N0XJB7"/>
<sequence length="127" mass="12742">MVRTTSGVPAGRLLVALVVAAAVFSAMLLMALLPLTLLAPLPATTGAGMTLAPPARLLPRVWPSSAVTSPSAPATCATVCAAALPVAAVEACSSTRPFSSGWVTLAAGLYATAGSEPWPSLPVCRMR</sequence>
<evidence type="ECO:0000313" key="3">
    <source>
        <dbReference type="Proteomes" id="UP000037939"/>
    </source>
</evidence>